<reference evidence="1 2" key="1">
    <citation type="submission" date="2018-08" db="EMBL/GenBank/DDBJ databases">
        <authorList>
            <person name="Gonzaga-Molto A."/>
        </authorList>
    </citation>
    <scope>NUCLEOTIDE SEQUENCE [LARGE SCALE GENOMIC DNA]</scope>
    <source>
        <strain evidence="1">Acinetobacter calcoaceticus str. 2117</strain>
    </source>
</reference>
<name>A0A446ZPJ4_ACICA</name>
<dbReference type="AlphaFoldDB" id="A0A446ZPJ4"/>
<dbReference type="Gene3D" id="3.40.50.2000">
    <property type="entry name" value="Glycogen Phosphorylase B"/>
    <property type="match status" value="2"/>
</dbReference>
<dbReference type="Proteomes" id="UP000294355">
    <property type="component" value="Chromosome"/>
</dbReference>
<gene>
    <name evidence="1" type="ORF">AC2117_03658</name>
</gene>
<evidence type="ECO:0000313" key="2">
    <source>
        <dbReference type="Proteomes" id="UP000294355"/>
    </source>
</evidence>
<proteinExistence type="predicted"/>
<organism evidence="1 2">
    <name type="scientific">Acinetobacter calcoaceticus</name>
    <dbReference type="NCBI Taxonomy" id="471"/>
    <lineage>
        <taxon>Bacteria</taxon>
        <taxon>Pseudomonadati</taxon>
        <taxon>Pseudomonadota</taxon>
        <taxon>Gammaproteobacteria</taxon>
        <taxon>Moraxellales</taxon>
        <taxon>Moraxellaceae</taxon>
        <taxon>Acinetobacter</taxon>
        <taxon>Acinetobacter calcoaceticus/baumannii complex</taxon>
    </lineage>
</organism>
<sequence length="322" mass="37335">MDKIYFIGKLPSPIGGVTVFNQRKLEQLTNSFPNVNFVLIEPNKKNLFKILLVLRSKSIKHLSASNFLLILLASFLAKYQTVIFYDHNSSRHFSSLRNWKKNIYLNFFLKCKNIMLVNEHLKENYKIFNRFQDINDKFETVSAFLPPAKAELKDILYTYDPKLLDLYKTTLKNQQRKIILTSAFQPNLDSKGADIYTLDSLIDIFAKLAPKYKNDYFLIAIASYPETSFSQEIRTKVRSLTGKYDNLLFLENEKKIWPLLEVTKLFIRATTTDGDSVSLREALYFGAPVLASDVVPRPDNVMLFNLEKDDLSQKIDEYLGSY</sequence>
<protein>
    <recommendedName>
        <fullName evidence="3">Glycosyl transferase family 1 domain-containing protein</fullName>
    </recommendedName>
</protein>
<dbReference type="EMBL" id="LS999521">
    <property type="protein sequence ID" value="VAX46422.1"/>
    <property type="molecule type" value="Genomic_DNA"/>
</dbReference>
<dbReference type="OrthoDB" id="179766at2"/>
<dbReference type="RefSeq" id="WP_133976001.1">
    <property type="nucleotide sequence ID" value="NZ_LS999521.1"/>
</dbReference>
<evidence type="ECO:0008006" key="3">
    <source>
        <dbReference type="Google" id="ProtNLM"/>
    </source>
</evidence>
<dbReference type="SUPFAM" id="SSF53756">
    <property type="entry name" value="UDP-Glycosyltransferase/glycogen phosphorylase"/>
    <property type="match status" value="1"/>
</dbReference>
<accession>A0A446ZPJ4</accession>
<evidence type="ECO:0000313" key="1">
    <source>
        <dbReference type="EMBL" id="VAX46422.1"/>
    </source>
</evidence>